<dbReference type="AlphaFoldDB" id="A0A2N3PMX8"/>
<sequence>MNDFEDPTHAPRPLETDKPVIRSGMVPGKPLLRNESQMDQEELRLAADFPATPYETWKKTVEEKEL</sequence>
<dbReference type="EMBL" id="PIUM01000045">
    <property type="protein sequence ID" value="PKU21752.1"/>
    <property type="molecule type" value="Genomic_DNA"/>
</dbReference>
<dbReference type="Proteomes" id="UP000233293">
    <property type="component" value="Unassembled WGS sequence"/>
</dbReference>
<name>A0A2N3PMX8_9PROT</name>
<gene>
    <name evidence="2" type="ORF">CWS72_25280</name>
</gene>
<protein>
    <submittedName>
        <fullName evidence="2">Uncharacterized protein</fullName>
    </submittedName>
</protein>
<dbReference type="RefSeq" id="WP_206747709.1">
    <property type="nucleotide sequence ID" value="NZ_PIUM01000045.1"/>
</dbReference>
<keyword evidence="3" id="KW-1185">Reference proteome</keyword>
<evidence type="ECO:0000313" key="2">
    <source>
        <dbReference type="EMBL" id="PKU21752.1"/>
    </source>
</evidence>
<feature type="non-terminal residue" evidence="2">
    <location>
        <position position="66"/>
    </location>
</feature>
<comment type="caution">
    <text evidence="2">The sequence shown here is derived from an EMBL/GenBank/DDBJ whole genome shotgun (WGS) entry which is preliminary data.</text>
</comment>
<feature type="compositionally biased region" description="Basic and acidic residues" evidence="1">
    <location>
        <begin position="1"/>
        <end position="20"/>
    </location>
</feature>
<evidence type="ECO:0000313" key="3">
    <source>
        <dbReference type="Proteomes" id="UP000233293"/>
    </source>
</evidence>
<evidence type="ECO:0000256" key="1">
    <source>
        <dbReference type="SAM" id="MobiDB-lite"/>
    </source>
</evidence>
<proteinExistence type="predicted"/>
<feature type="region of interest" description="Disordered" evidence="1">
    <location>
        <begin position="1"/>
        <end position="24"/>
    </location>
</feature>
<accession>A0A2N3PMX8</accession>
<organism evidence="2 3">
    <name type="scientific">Telmatospirillum siberiense</name>
    <dbReference type="NCBI Taxonomy" id="382514"/>
    <lineage>
        <taxon>Bacteria</taxon>
        <taxon>Pseudomonadati</taxon>
        <taxon>Pseudomonadota</taxon>
        <taxon>Alphaproteobacteria</taxon>
        <taxon>Rhodospirillales</taxon>
        <taxon>Rhodospirillaceae</taxon>
        <taxon>Telmatospirillum</taxon>
    </lineage>
</organism>
<reference evidence="3" key="1">
    <citation type="submission" date="2017-12" db="EMBL/GenBank/DDBJ databases">
        <title>Draft genome sequence of Telmatospirillum siberiense 26-4b1T, an acidotolerant peatland alphaproteobacterium potentially involved in sulfur cycling.</title>
        <authorList>
            <person name="Hausmann B."/>
            <person name="Pjevac P."/>
            <person name="Schreck K."/>
            <person name="Herbold C.W."/>
            <person name="Daims H."/>
            <person name="Wagner M."/>
            <person name="Pester M."/>
            <person name="Loy A."/>
        </authorList>
    </citation>
    <scope>NUCLEOTIDE SEQUENCE [LARGE SCALE GENOMIC DNA]</scope>
    <source>
        <strain evidence="3">26-4b1</strain>
    </source>
</reference>